<sequence length="463" mass="54779">MYLSCLILGTPGTTKKAVKRRRYLSDIQKNQHNLRTILLYSNANLIKKYDASGFGCQFCTQQFSEPKLLKEHFLREHKLQQLVKGITCKLFNFFVKLDITDLKCTLCDQRQSKLDHFIYHIKAQHDIDVYKRLKSSIVPFKFDTEKLTCVECGKEYLTFKHLMTHMNEHFKNHICPTCGKGFVTSDQFKVHVWRHKSAKMKCKYCDKSFANQDRLTNHQRRVHLGDKKRNKCNFCGKKFADYVHKTDHMVKVHGANEVFAVCDICDKRFKDHRRLNVHIRKDHLLEKKYECEVCAADFFSASDRKRHMVTHTGEKKYQCDICKKSYGTKNTLREHMRGHLNDRRYKCELCGKGFVHNCTLRSHMKLIHFKDNVHAKPDFALCHICDKRFKDEGLLNVHVKKAHLLEKKYECSVCGTDFFSTLDLRRHKVTHAGVRFECDICKKSYVRKYTLVEHMRKHLDDLQ</sequence>
<dbReference type="SUPFAM" id="SSF57667">
    <property type="entry name" value="beta-beta-alpha zinc fingers"/>
    <property type="match status" value="6"/>
</dbReference>
<feature type="domain" description="C2H2-type" evidence="6">
    <location>
        <begin position="317"/>
        <end position="344"/>
    </location>
</feature>
<evidence type="ECO:0000259" key="6">
    <source>
        <dbReference type="PROSITE" id="PS50157"/>
    </source>
</evidence>
<dbReference type="PANTHER" id="PTHR24379">
    <property type="entry name" value="KRAB AND ZINC FINGER DOMAIN-CONTAINING"/>
    <property type="match status" value="1"/>
</dbReference>
<feature type="domain" description="C2H2-type" evidence="6">
    <location>
        <begin position="173"/>
        <end position="200"/>
    </location>
</feature>
<name>A0ABM3M3H7_BICAN</name>
<dbReference type="RefSeq" id="XP_052745592.1">
    <property type="nucleotide sequence ID" value="XM_052889632.1"/>
</dbReference>
<keyword evidence="3 5" id="KW-0863">Zinc-finger</keyword>
<dbReference type="PROSITE" id="PS00028">
    <property type="entry name" value="ZINC_FINGER_C2H2_1"/>
    <property type="match status" value="12"/>
</dbReference>
<feature type="domain" description="C2H2-type" evidence="6">
    <location>
        <begin position="345"/>
        <end position="373"/>
    </location>
</feature>
<evidence type="ECO:0000256" key="3">
    <source>
        <dbReference type="ARBA" id="ARBA00022771"/>
    </source>
</evidence>
<proteinExistence type="predicted"/>
<dbReference type="Gene3D" id="3.30.160.60">
    <property type="entry name" value="Classic Zinc Finger"/>
    <property type="match status" value="8"/>
</dbReference>
<evidence type="ECO:0000313" key="7">
    <source>
        <dbReference type="Proteomes" id="UP001652582"/>
    </source>
</evidence>
<feature type="domain" description="C2H2-type" evidence="6">
    <location>
        <begin position="147"/>
        <end position="174"/>
    </location>
</feature>
<feature type="domain" description="C2H2-type" evidence="6">
    <location>
        <begin position="409"/>
        <end position="436"/>
    </location>
</feature>
<dbReference type="PROSITE" id="PS50157">
    <property type="entry name" value="ZINC_FINGER_C2H2_2"/>
    <property type="match status" value="11"/>
</dbReference>
<accession>A0ABM3M3H7</accession>
<feature type="domain" description="C2H2-type" evidence="6">
    <location>
        <begin position="200"/>
        <end position="228"/>
    </location>
</feature>
<keyword evidence="4" id="KW-0862">Zinc</keyword>
<keyword evidence="1" id="KW-0479">Metal-binding</keyword>
<dbReference type="Pfam" id="PF13912">
    <property type="entry name" value="zf-C2H2_6"/>
    <property type="match status" value="1"/>
</dbReference>
<feature type="domain" description="C2H2-type" evidence="6">
    <location>
        <begin position="436"/>
        <end position="463"/>
    </location>
</feature>
<evidence type="ECO:0000256" key="2">
    <source>
        <dbReference type="ARBA" id="ARBA00022737"/>
    </source>
</evidence>
<feature type="domain" description="C2H2-type" evidence="6">
    <location>
        <begin position="380"/>
        <end position="408"/>
    </location>
</feature>
<evidence type="ECO:0000256" key="1">
    <source>
        <dbReference type="ARBA" id="ARBA00022723"/>
    </source>
</evidence>
<feature type="domain" description="C2H2-type" evidence="6">
    <location>
        <begin position="289"/>
        <end position="316"/>
    </location>
</feature>
<keyword evidence="2" id="KW-0677">Repeat</keyword>
<dbReference type="SMART" id="SM00355">
    <property type="entry name" value="ZnF_C2H2"/>
    <property type="match status" value="13"/>
</dbReference>
<keyword evidence="7" id="KW-1185">Reference proteome</keyword>
<dbReference type="InterPro" id="IPR013087">
    <property type="entry name" value="Znf_C2H2_type"/>
</dbReference>
<feature type="domain" description="C2H2-type" evidence="6">
    <location>
        <begin position="230"/>
        <end position="258"/>
    </location>
</feature>
<dbReference type="Pfam" id="PF00096">
    <property type="entry name" value="zf-C2H2"/>
    <property type="match status" value="7"/>
</dbReference>
<evidence type="ECO:0000256" key="5">
    <source>
        <dbReference type="PROSITE-ProRule" id="PRU00042"/>
    </source>
</evidence>
<dbReference type="Proteomes" id="UP001652582">
    <property type="component" value="Chromosome 26"/>
</dbReference>
<dbReference type="GeneID" id="128199557"/>
<feature type="domain" description="C2H2-type" evidence="6">
    <location>
        <begin position="260"/>
        <end position="288"/>
    </location>
</feature>
<gene>
    <name evidence="8" type="primary">LOC128199557</name>
</gene>
<dbReference type="PANTHER" id="PTHR24379:SF121">
    <property type="entry name" value="C2H2-TYPE DOMAIN-CONTAINING PROTEIN"/>
    <property type="match status" value="1"/>
</dbReference>
<evidence type="ECO:0000313" key="8">
    <source>
        <dbReference type="RefSeq" id="XP_052745592.1"/>
    </source>
</evidence>
<evidence type="ECO:0000256" key="4">
    <source>
        <dbReference type="ARBA" id="ARBA00022833"/>
    </source>
</evidence>
<protein>
    <submittedName>
        <fullName evidence="8">Zinc finger protein 43-like</fullName>
    </submittedName>
</protein>
<dbReference type="InterPro" id="IPR036236">
    <property type="entry name" value="Znf_C2H2_sf"/>
</dbReference>
<reference evidence="8" key="1">
    <citation type="submission" date="2025-08" db="UniProtKB">
        <authorList>
            <consortium name="RefSeq"/>
        </authorList>
    </citation>
    <scope>IDENTIFICATION</scope>
</reference>
<organism evidence="7 8">
    <name type="scientific">Bicyclus anynana</name>
    <name type="common">Squinting bush brown butterfly</name>
    <dbReference type="NCBI Taxonomy" id="110368"/>
    <lineage>
        <taxon>Eukaryota</taxon>
        <taxon>Metazoa</taxon>
        <taxon>Ecdysozoa</taxon>
        <taxon>Arthropoda</taxon>
        <taxon>Hexapoda</taxon>
        <taxon>Insecta</taxon>
        <taxon>Pterygota</taxon>
        <taxon>Neoptera</taxon>
        <taxon>Endopterygota</taxon>
        <taxon>Lepidoptera</taxon>
        <taxon>Glossata</taxon>
        <taxon>Ditrysia</taxon>
        <taxon>Papilionoidea</taxon>
        <taxon>Nymphalidae</taxon>
        <taxon>Satyrinae</taxon>
        <taxon>Satyrini</taxon>
        <taxon>Mycalesina</taxon>
        <taxon>Bicyclus</taxon>
    </lineage>
</organism>